<dbReference type="Proteomes" id="UP001174909">
    <property type="component" value="Unassembled WGS sequence"/>
</dbReference>
<dbReference type="CDD" id="cd05403">
    <property type="entry name" value="NT_KNTase_like"/>
    <property type="match status" value="1"/>
</dbReference>
<comment type="caution">
    <text evidence="2">The sequence shown here is derived from an EMBL/GenBank/DDBJ whole genome shotgun (WGS) entry which is preliminary data.</text>
</comment>
<protein>
    <submittedName>
        <fullName evidence="2">Uncharacterized protein HI_0073</fullName>
    </submittedName>
</protein>
<evidence type="ECO:0000313" key="2">
    <source>
        <dbReference type="EMBL" id="CAI8018241.1"/>
    </source>
</evidence>
<dbReference type="InterPro" id="IPR043519">
    <property type="entry name" value="NT_sf"/>
</dbReference>
<accession>A0AA35RX89</accession>
<dbReference type="Gene3D" id="3.30.460.10">
    <property type="entry name" value="Beta Polymerase, domain 2"/>
    <property type="match status" value="1"/>
</dbReference>
<evidence type="ECO:0000259" key="1">
    <source>
        <dbReference type="Pfam" id="PF01909"/>
    </source>
</evidence>
<feature type="domain" description="Polymerase nucleotidyl transferase" evidence="1">
    <location>
        <begin position="10"/>
        <end position="86"/>
    </location>
</feature>
<dbReference type="AlphaFoldDB" id="A0AA35RX89"/>
<proteinExistence type="predicted"/>
<dbReference type="InterPro" id="IPR002934">
    <property type="entry name" value="Polymerase_NTP_transf_dom"/>
</dbReference>
<dbReference type="SUPFAM" id="SSF81301">
    <property type="entry name" value="Nucleotidyltransferase"/>
    <property type="match status" value="1"/>
</dbReference>
<dbReference type="EMBL" id="CASHTH010001687">
    <property type="protein sequence ID" value="CAI8018241.1"/>
    <property type="molecule type" value="Genomic_DNA"/>
</dbReference>
<dbReference type="GO" id="GO:0016779">
    <property type="term" value="F:nucleotidyltransferase activity"/>
    <property type="evidence" value="ECO:0007669"/>
    <property type="project" value="InterPro"/>
</dbReference>
<organism evidence="2 3">
    <name type="scientific">Geodia barretti</name>
    <name type="common">Barrett's horny sponge</name>
    <dbReference type="NCBI Taxonomy" id="519541"/>
    <lineage>
        <taxon>Eukaryota</taxon>
        <taxon>Metazoa</taxon>
        <taxon>Porifera</taxon>
        <taxon>Demospongiae</taxon>
        <taxon>Heteroscleromorpha</taxon>
        <taxon>Tetractinellida</taxon>
        <taxon>Astrophorina</taxon>
        <taxon>Geodiidae</taxon>
        <taxon>Geodia</taxon>
    </lineage>
</organism>
<gene>
    <name evidence="2" type="ORF">GBAR_LOCUS11041</name>
</gene>
<dbReference type="Pfam" id="PF01909">
    <property type="entry name" value="NTP_transf_2"/>
    <property type="match status" value="1"/>
</dbReference>
<name>A0AA35RX89_GEOBA</name>
<sequence length="106" mass="11896">MIDVKPEQLAEIREILEEFVPGWEVRAFGSRVKGLAKPWSDLDLAVAGPSSLGWQNVERLIEAFQDSTLPYRVDVLDWHDLSPSFQEIINREYSVIQTGQTAGAAP</sequence>
<reference evidence="2" key="1">
    <citation type="submission" date="2023-03" db="EMBL/GenBank/DDBJ databases">
        <authorList>
            <person name="Steffen K."/>
            <person name="Cardenas P."/>
        </authorList>
    </citation>
    <scope>NUCLEOTIDE SEQUENCE</scope>
</reference>
<keyword evidence="3" id="KW-1185">Reference proteome</keyword>
<evidence type="ECO:0000313" key="3">
    <source>
        <dbReference type="Proteomes" id="UP001174909"/>
    </source>
</evidence>